<reference evidence="3" key="1">
    <citation type="submission" date="2019-01" db="EMBL/GenBank/DDBJ databases">
        <title>Cytophagaceae bacterium strain CAR-16.</title>
        <authorList>
            <person name="Chen W.-M."/>
        </authorList>
    </citation>
    <scope>NUCLEOTIDE SEQUENCE [LARGE SCALE GENOMIC DNA]</scope>
    <source>
        <strain evidence="3">ICH-30</strain>
    </source>
</reference>
<dbReference type="Pfam" id="PF00149">
    <property type="entry name" value="Metallophos"/>
    <property type="match status" value="1"/>
</dbReference>
<dbReference type="InterPro" id="IPR004843">
    <property type="entry name" value="Calcineurin-like_PHP"/>
</dbReference>
<protein>
    <submittedName>
        <fullName evidence="2">Serine/threonine protein phosphatase</fullName>
    </submittedName>
</protein>
<dbReference type="GO" id="GO:0005737">
    <property type="term" value="C:cytoplasm"/>
    <property type="evidence" value="ECO:0007669"/>
    <property type="project" value="TreeGrafter"/>
</dbReference>
<evidence type="ECO:0000313" key="3">
    <source>
        <dbReference type="Proteomes" id="UP000289734"/>
    </source>
</evidence>
<dbReference type="Proteomes" id="UP000289734">
    <property type="component" value="Unassembled WGS sequence"/>
</dbReference>
<dbReference type="CDD" id="cd00144">
    <property type="entry name" value="MPP_PPP_family"/>
    <property type="match status" value="1"/>
</dbReference>
<dbReference type="PANTHER" id="PTHR42850">
    <property type="entry name" value="METALLOPHOSPHOESTERASE"/>
    <property type="match status" value="1"/>
</dbReference>
<name>A0A4Q1KX37_9FLAO</name>
<feature type="domain" description="Calcineurin-like phosphoesterase" evidence="1">
    <location>
        <begin position="7"/>
        <end position="149"/>
    </location>
</feature>
<accession>A0A4Q1KX37</accession>
<evidence type="ECO:0000313" key="2">
    <source>
        <dbReference type="EMBL" id="RXR34260.1"/>
    </source>
</evidence>
<dbReference type="InterPro" id="IPR029052">
    <property type="entry name" value="Metallo-depent_PP-like"/>
</dbReference>
<keyword evidence="3" id="KW-1185">Reference proteome</keyword>
<comment type="caution">
    <text evidence="2">The sequence shown here is derived from an EMBL/GenBank/DDBJ whole genome shotgun (WGS) entry which is preliminary data.</text>
</comment>
<evidence type="ECO:0000259" key="1">
    <source>
        <dbReference type="Pfam" id="PF00149"/>
    </source>
</evidence>
<dbReference type="PANTHER" id="PTHR42850:SF4">
    <property type="entry name" value="ZINC-DEPENDENT ENDOPOLYPHOSPHATASE"/>
    <property type="match status" value="1"/>
</dbReference>
<dbReference type="GO" id="GO:0008803">
    <property type="term" value="F:bis(5'-nucleosyl)-tetraphosphatase (symmetrical) activity"/>
    <property type="evidence" value="ECO:0007669"/>
    <property type="project" value="TreeGrafter"/>
</dbReference>
<dbReference type="SUPFAM" id="SSF56300">
    <property type="entry name" value="Metallo-dependent phosphatases"/>
    <property type="match status" value="1"/>
</dbReference>
<dbReference type="AlphaFoldDB" id="A0A4Q1KX37"/>
<dbReference type="GO" id="GO:0016791">
    <property type="term" value="F:phosphatase activity"/>
    <property type="evidence" value="ECO:0007669"/>
    <property type="project" value="TreeGrafter"/>
</dbReference>
<dbReference type="GO" id="GO:0110154">
    <property type="term" value="P:RNA decapping"/>
    <property type="evidence" value="ECO:0007669"/>
    <property type="project" value="TreeGrafter"/>
</dbReference>
<sequence length="247" mass="28913">MIKIMTKTFVIGDIHGGLRALHQVLERSQTSKKDTLIFLGDYVDGWSESPQVVDFLIELGKQQNCIFIRGNHDELLLNYLKTNDYNQEWFKHGGQSTIDAYEKVSIVTRLKHIDFLESQLKDYYLDEQNRLFIHAGFTNVNGIAYEYYPRLFYWDRTLWETALSLNPALTKESPYYPKRFTFYNEIYIGHTPTTRINETIPVNKACVWNIDTGAAFYGPLTILDVDSKEYWQSEPLPQLYPNEKGRN</sequence>
<dbReference type="InterPro" id="IPR050126">
    <property type="entry name" value="Ap4A_hydrolase"/>
</dbReference>
<dbReference type="EMBL" id="SBKQ01000003">
    <property type="protein sequence ID" value="RXR34260.1"/>
    <property type="molecule type" value="Genomic_DNA"/>
</dbReference>
<organism evidence="2 3">
    <name type="scientific">Flavobacterium piscinae</name>
    <dbReference type="NCBI Taxonomy" id="2506424"/>
    <lineage>
        <taxon>Bacteria</taxon>
        <taxon>Pseudomonadati</taxon>
        <taxon>Bacteroidota</taxon>
        <taxon>Flavobacteriia</taxon>
        <taxon>Flavobacteriales</taxon>
        <taxon>Flavobacteriaceae</taxon>
        <taxon>Flavobacterium</taxon>
    </lineage>
</organism>
<proteinExistence type="predicted"/>
<gene>
    <name evidence="2" type="ORF">EQG68_04280</name>
</gene>
<dbReference type="Gene3D" id="3.60.21.10">
    <property type="match status" value="1"/>
</dbReference>
<dbReference type="OrthoDB" id="9808081at2"/>